<dbReference type="CDD" id="cd16922">
    <property type="entry name" value="HATPase_EvgS-ArcB-TorS-like"/>
    <property type="match status" value="1"/>
</dbReference>
<dbReference type="InterPro" id="IPR004358">
    <property type="entry name" value="Sig_transdc_His_kin-like_C"/>
</dbReference>
<comment type="caution">
    <text evidence="9">The sequence shown here is derived from an EMBL/GenBank/DDBJ whole genome shotgun (WGS) entry which is preliminary data.</text>
</comment>
<dbReference type="Pfam" id="PF02518">
    <property type="entry name" value="HATPase_c"/>
    <property type="match status" value="1"/>
</dbReference>
<dbReference type="SUPFAM" id="SSF55874">
    <property type="entry name" value="ATPase domain of HSP90 chaperone/DNA topoisomerase II/histidine kinase"/>
    <property type="match status" value="1"/>
</dbReference>
<dbReference type="Proteomes" id="UP000318717">
    <property type="component" value="Unassembled WGS sequence"/>
</dbReference>
<dbReference type="CDD" id="cd17546">
    <property type="entry name" value="REC_hyHK_CKI1_RcsC-like"/>
    <property type="match status" value="1"/>
</dbReference>
<keyword evidence="4" id="KW-0378">Hydrolase</keyword>
<evidence type="ECO:0000259" key="7">
    <source>
        <dbReference type="PROSITE" id="PS50109"/>
    </source>
</evidence>
<dbReference type="InterPro" id="IPR005467">
    <property type="entry name" value="His_kinase_dom"/>
</dbReference>
<evidence type="ECO:0000256" key="4">
    <source>
        <dbReference type="ARBA" id="ARBA00022801"/>
    </source>
</evidence>
<dbReference type="InterPro" id="IPR036890">
    <property type="entry name" value="HATPase_C_sf"/>
</dbReference>
<dbReference type="PANTHER" id="PTHR45339:SF1">
    <property type="entry name" value="HYBRID SIGNAL TRANSDUCTION HISTIDINE KINASE J"/>
    <property type="match status" value="1"/>
</dbReference>
<feature type="domain" description="Response regulatory" evidence="8">
    <location>
        <begin position="453"/>
        <end position="567"/>
    </location>
</feature>
<evidence type="ECO:0000256" key="3">
    <source>
        <dbReference type="ARBA" id="ARBA00022553"/>
    </source>
</evidence>
<evidence type="ECO:0000313" key="10">
    <source>
        <dbReference type="Proteomes" id="UP000318717"/>
    </source>
</evidence>
<proteinExistence type="predicted"/>
<dbReference type="Gene3D" id="3.30.565.10">
    <property type="entry name" value="Histidine kinase-like ATPase, C-terminal domain"/>
    <property type="match status" value="1"/>
</dbReference>
<dbReference type="Gene3D" id="3.40.50.2300">
    <property type="match status" value="1"/>
</dbReference>
<evidence type="ECO:0000256" key="6">
    <source>
        <dbReference type="PROSITE-ProRule" id="PRU00169"/>
    </source>
</evidence>
<dbReference type="SMART" id="SM00387">
    <property type="entry name" value="HATPase_c"/>
    <property type="match status" value="1"/>
</dbReference>
<evidence type="ECO:0000256" key="1">
    <source>
        <dbReference type="ARBA" id="ARBA00000085"/>
    </source>
</evidence>
<dbReference type="Pfam" id="PF00072">
    <property type="entry name" value="Response_reg"/>
    <property type="match status" value="1"/>
</dbReference>
<dbReference type="SUPFAM" id="SSF47384">
    <property type="entry name" value="Homodimeric domain of signal transducing histidine kinase"/>
    <property type="match status" value="1"/>
</dbReference>
<keyword evidence="3 6" id="KW-0597">Phosphoprotein</keyword>
<dbReference type="PRINTS" id="PR00344">
    <property type="entry name" value="BCTRLSENSOR"/>
</dbReference>
<dbReference type="GO" id="GO:0000155">
    <property type="term" value="F:phosphorelay sensor kinase activity"/>
    <property type="evidence" value="ECO:0007669"/>
    <property type="project" value="InterPro"/>
</dbReference>
<dbReference type="SMART" id="SM00388">
    <property type="entry name" value="HisKA"/>
    <property type="match status" value="1"/>
</dbReference>
<organism evidence="9 10">
    <name type="scientific">Vibrio inusitatus NBRC 102082</name>
    <dbReference type="NCBI Taxonomy" id="1219070"/>
    <lineage>
        <taxon>Bacteria</taxon>
        <taxon>Pseudomonadati</taxon>
        <taxon>Pseudomonadota</taxon>
        <taxon>Gammaproteobacteria</taxon>
        <taxon>Vibrionales</taxon>
        <taxon>Vibrionaceae</taxon>
        <taxon>Vibrio</taxon>
    </lineage>
</organism>
<dbReference type="SMART" id="SM00448">
    <property type="entry name" value="REC"/>
    <property type="match status" value="1"/>
</dbReference>
<dbReference type="PROSITE" id="PS50110">
    <property type="entry name" value="RESPONSE_REGULATORY"/>
    <property type="match status" value="1"/>
</dbReference>
<dbReference type="Gene3D" id="1.10.287.130">
    <property type="match status" value="1"/>
</dbReference>
<dbReference type="RefSeq" id="WP_141344731.1">
    <property type="nucleotide sequence ID" value="NZ_BJLF01000004.1"/>
</dbReference>
<comment type="catalytic activity">
    <reaction evidence="1">
        <text>ATP + protein L-histidine = ADP + protein N-phospho-L-histidine.</text>
        <dbReference type="EC" id="2.7.13.3"/>
    </reaction>
</comment>
<name>A0A4Y3HUA9_9VIBR</name>
<gene>
    <name evidence="9" type="ORF">VIN01S_11440</name>
</gene>
<dbReference type="InterPro" id="IPR011006">
    <property type="entry name" value="CheY-like_superfamily"/>
</dbReference>
<sequence length="569" mass="64160">MADQSIDIKLIERKLLREMASRKQAESLLEQKSLELFESNQKLELAVAQLEKSSAQDILKLEFQQQIDSLLIYFGRAFLDHHLDDVLLSNLVGKVCDTTLVRACYLELNSDLGLGLKKPFYGSEIEVDPNSLKLQWRGSQLDIPLVVNREKIGLLSLKIQDTEQDNQFIEQPLRLIADLLCRAVNRQQIIYRNIESRKKAEQSERATRDFLAMINHELRTPLNGLLGSSELLQDTKLDSHQKELVENLSQSGEFLRVIINDLLDYSKINADMFTLLPRKFEISSLLKTLTSIFNSKACEKSLRFVVNISDRVPKAVEGDMERITQIFVNLIGNAVKFTDKGSVTLNLDWKDSHLQFQVIDTGIGISPQAQKKLFQPFTQVDRSSKRNFEGTGLGLAICNQLVQLMGGSITLESVVDVGTTFIGDIPLTKVEKLASAAKDPAKQLNELLPEHLSVLVVDDIRMNQIIINEMLTKLNIKPDIANNGVEAVTASQNKSYDMILMDCRMPEMDGFEATEKIRALGIKMPIIALTASTTLTEREMCFKSGMDDVLTKPYRSADIQNMLVKWCHS</sequence>
<dbReference type="GO" id="GO:0016787">
    <property type="term" value="F:hydrolase activity"/>
    <property type="evidence" value="ECO:0007669"/>
    <property type="project" value="UniProtKB-KW"/>
</dbReference>
<dbReference type="PANTHER" id="PTHR45339">
    <property type="entry name" value="HYBRID SIGNAL TRANSDUCTION HISTIDINE KINASE J"/>
    <property type="match status" value="1"/>
</dbReference>
<dbReference type="InterPro" id="IPR001789">
    <property type="entry name" value="Sig_transdc_resp-reg_receiver"/>
</dbReference>
<dbReference type="InterPro" id="IPR003594">
    <property type="entry name" value="HATPase_dom"/>
</dbReference>
<reference evidence="9 10" key="1">
    <citation type="submission" date="2019-06" db="EMBL/GenBank/DDBJ databases">
        <title>Whole genome shotgun sequence of Vibrio inusitatus NBRC 102082.</title>
        <authorList>
            <person name="Hosoyama A."/>
            <person name="Uohara A."/>
            <person name="Ohji S."/>
            <person name="Ichikawa N."/>
        </authorList>
    </citation>
    <scope>NUCLEOTIDE SEQUENCE [LARGE SCALE GENOMIC DNA]</scope>
    <source>
        <strain evidence="9 10">NBRC 102082</strain>
    </source>
</reference>
<dbReference type="InterPro" id="IPR003661">
    <property type="entry name" value="HisK_dim/P_dom"/>
</dbReference>
<dbReference type="EC" id="2.7.13.3" evidence="2"/>
<keyword evidence="9" id="KW-0808">Transferase</keyword>
<dbReference type="AlphaFoldDB" id="A0A4Y3HUA9"/>
<feature type="modified residue" description="4-aspartylphosphate" evidence="6">
    <location>
        <position position="502"/>
    </location>
</feature>
<protein>
    <recommendedName>
        <fullName evidence="2">histidine kinase</fullName>
        <ecNumber evidence="2">2.7.13.3</ecNumber>
    </recommendedName>
</protein>
<dbReference type="InterPro" id="IPR036097">
    <property type="entry name" value="HisK_dim/P_sf"/>
</dbReference>
<evidence type="ECO:0000256" key="5">
    <source>
        <dbReference type="ARBA" id="ARBA00023012"/>
    </source>
</evidence>
<dbReference type="PROSITE" id="PS50109">
    <property type="entry name" value="HIS_KIN"/>
    <property type="match status" value="1"/>
</dbReference>
<dbReference type="FunFam" id="3.30.565.10:FF:000010">
    <property type="entry name" value="Sensor histidine kinase RcsC"/>
    <property type="match status" value="1"/>
</dbReference>
<keyword evidence="5" id="KW-0902">Two-component regulatory system</keyword>
<keyword evidence="9" id="KW-0418">Kinase</keyword>
<evidence type="ECO:0000259" key="8">
    <source>
        <dbReference type="PROSITE" id="PS50110"/>
    </source>
</evidence>
<dbReference type="SUPFAM" id="SSF52172">
    <property type="entry name" value="CheY-like"/>
    <property type="match status" value="1"/>
</dbReference>
<dbReference type="OrthoDB" id="9810730at2"/>
<feature type="domain" description="Histidine kinase" evidence="7">
    <location>
        <begin position="213"/>
        <end position="429"/>
    </location>
</feature>
<keyword evidence="10" id="KW-1185">Reference proteome</keyword>
<evidence type="ECO:0000313" key="9">
    <source>
        <dbReference type="EMBL" id="GEA50340.1"/>
    </source>
</evidence>
<dbReference type="EMBL" id="BJLF01000004">
    <property type="protein sequence ID" value="GEA50340.1"/>
    <property type="molecule type" value="Genomic_DNA"/>
</dbReference>
<dbReference type="Pfam" id="PF00512">
    <property type="entry name" value="HisKA"/>
    <property type="match status" value="1"/>
</dbReference>
<evidence type="ECO:0000256" key="2">
    <source>
        <dbReference type="ARBA" id="ARBA00012438"/>
    </source>
</evidence>
<dbReference type="CDD" id="cd00082">
    <property type="entry name" value="HisKA"/>
    <property type="match status" value="1"/>
</dbReference>
<accession>A0A4Y3HUA9</accession>